<feature type="domain" description="NTF2 fold" evidence="2">
    <location>
        <begin position="76"/>
        <end position="141"/>
    </location>
</feature>
<keyword evidence="1" id="KW-0812">Transmembrane</keyword>
<protein>
    <recommendedName>
        <fullName evidence="2">NTF2 fold domain-containing protein</fullName>
    </recommendedName>
</protein>
<sequence>MRKEYIFALIFAILCFLGGNYYSTYNSKKRTLFVNKGIATEKETKDPFQGTNLYDSTNSENTGNRFKKGIIPDAETACKVAIPIIKAVYGEQQLNSELPLQITLINDKYWTIEGTLHTAKGGVVFMTINKNNGCVLNLMHGE</sequence>
<comment type="caution">
    <text evidence="3">The sequence shown here is derived from an EMBL/GenBank/DDBJ whole genome shotgun (WGS) entry which is preliminary data.</text>
</comment>
<reference evidence="3 4" key="1">
    <citation type="submission" date="2017-11" db="EMBL/GenBank/DDBJ databases">
        <title>Genome sequencing of Prevotella intermedia KCOM 2832.</title>
        <authorList>
            <person name="Kook J.-K."/>
            <person name="Park S.-N."/>
            <person name="Lim Y.K."/>
        </authorList>
    </citation>
    <scope>NUCLEOTIDE SEQUENCE [LARGE SCALE GENOMIC DNA]</scope>
    <source>
        <strain evidence="3 4">KCOM 2832</strain>
    </source>
</reference>
<accession>A0A2M8TUT9</accession>
<dbReference type="Proteomes" id="UP000229884">
    <property type="component" value="Unassembled WGS sequence"/>
</dbReference>
<organism evidence="3 4">
    <name type="scientific">Prevotella intermedia</name>
    <dbReference type="NCBI Taxonomy" id="28131"/>
    <lineage>
        <taxon>Bacteria</taxon>
        <taxon>Pseudomonadati</taxon>
        <taxon>Bacteroidota</taxon>
        <taxon>Bacteroidia</taxon>
        <taxon>Bacteroidales</taxon>
        <taxon>Prevotellaceae</taxon>
        <taxon>Prevotella</taxon>
    </lineage>
</organism>
<dbReference type="InterPro" id="IPR028921">
    <property type="entry name" value="NTF2_fold_dom"/>
</dbReference>
<gene>
    <name evidence="3" type="ORF">CTM58_06135</name>
</gene>
<evidence type="ECO:0000259" key="2">
    <source>
        <dbReference type="Pfam" id="PF15631"/>
    </source>
</evidence>
<name>A0A2M8TUT9_PREIN</name>
<dbReference type="RefSeq" id="WP_100370641.1">
    <property type="nucleotide sequence ID" value="NZ_PENG01000001.1"/>
</dbReference>
<evidence type="ECO:0000313" key="4">
    <source>
        <dbReference type="Proteomes" id="UP000229884"/>
    </source>
</evidence>
<dbReference type="AlphaFoldDB" id="A0A2M8TUT9"/>
<keyword evidence="1" id="KW-0472">Membrane</keyword>
<proteinExistence type="predicted"/>
<feature type="transmembrane region" description="Helical" evidence="1">
    <location>
        <begin position="6"/>
        <end position="23"/>
    </location>
</feature>
<evidence type="ECO:0000256" key="1">
    <source>
        <dbReference type="SAM" id="Phobius"/>
    </source>
</evidence>
<keyword evidence="1" id="KW-1133">Transmembrane helix</keyword>
<evidence type="ECO:0000313" key="3">
    <source>
        <dbReference type="EMBL" id="PJI27711.1"/>
    </source>
</evidence>
<dbReference type="Pfam" id="PF15631">
    <property type="entry name" value="Imm-NTF2-2"/>
    <property type="match status" value="1"/>
</dbReference>
<dbReference type="EMBL" id="PENG01000001">
    <property type="protein sequence ID" value="PJI27711.1"/>
    <property type="molecule type" value="Genomic_DNA"/>
</dbReference>